<dbReference type="InterPro" id="IPR036322">
    <property type="entry name" value="WD40_repeat_dom_sf"/>
</dbReference>
<keyword evidence="1" id="KW-1133">Transmembrane helix</keyword>
<dbReference type="SUPFAM" id="SSF50978">
    <property type="entry name" value="WD40 repeat-like"/>
    <property type="match status" value="1"/>
</dbReference>
<dbReference type="RefSeq" id="WP_049966532.1">
    <property type="nucleotide sequence ID" value="NZ_CP101873.1"/>
</dbReference>
<dbReference type="AlphaFoldDB" id="A0AAF0T1I9"/>
<proteinExistence type="predicted"/>
<dbReference type="Gene3D" id="2.130.10.10">
    <property type="entry name" value="YVTN repeat-like/Quinoprotein amine dehydrogenase"/>
    <property type="match status" value="1"/>
</dbReference>
<accession>A0AAF0T1I9</accession>
<organism evidence="2 3">
    <name type="scientific">Natrinema thermotolerans</name>
    <dbReference type="NCBI Taxonomy" id="121872"/>
    <lineage>
        <taxon>Archaea</taxon>
        <taxon>Methanobacteriati</taxon>
        <taxon>Methanobacteriota</taxon>
        <taxon>Stenosarchaea group</taxon>
        <taxon>Halobacteria</taxon>
        <taxon>Halobacteriales</taxon>
        <taxon>Natrialbaceae</taxon>
        <taxon>Natrinema</taxon>
    </lineage>
</organism>
<dbReference type="Proteomes" id="UP001224926">
    <property type="component" value="Chromosome"/>
</dbReference>
<evidence type="ECO:0000313" key="2">
    <source>
        <dbReference type="EMBL" id="WMT07247.1"/>
    </source>
</evidence>
<protein>
    <submittedName>
        <fullName evidence="2">WD40 repeat domain-containing protein</fullName>
    </submittedName>
</protein>
<keyword evidence="1" id="KW-0472">Membrane</keyword>
<name>A0AAF0T1I9_9EURY</name>
<dbReference type="GeneID" id="39864334"/>
<keyword evidence="3" id="KW-1185">Reference proteome</keyword>
<keyword evidence="1" id="KW-0812">Transmembrane</keyword>
<gene>
    <name evidence="2" type="ORF">NP511_17890</name>
</gene>
<evidence type="ECO:0000256" key="1">
    <source>
        <dbReference type="SAM" id="Phobius"/>
    </source>
</evidence>
<dbReference type="EMBL" id="CP101873">
    <property type="protein sequence ID" value="WMT07247.1"/>
    <property type="molecule type" value="Genomic_DNA"/>
</dbReference>
<feature type="transmembrane region" description="Helical" evidence="1">
    <location>
        <begin position="533"/>
        <end position="551"/>
    </location>
</feature>
<reference evidence="2 3" key="1">
    <citation type="submission" date="2022-07" db="EMBL/GenBank/DDBJ databases">
        <title>Two temperate virus in Haloterrigena jeotgali A29.</title>
        <authorList>
            <person name="Deng X."/>
        </authorList>
    </citation>
    <scope>NUCLEOTIDE SEQUENCE [LARGE SCALE GENOMIC DNA]</scope>
    <source>
        <strain evidence="2 3">A29</strain>
    </source>
</reference>
<dbReference type="InterPro" id="IPR015943">
    <property type="entry name" value="WD40/YVTN_repeat-like_dom_sf"/>
</dbReference>
<dbReference type="GeneID" id="84215853"/>
<sequence>MRSTQQAVATLAIVVLVLTSGVGAEASSEIVIEGPDEKGTPVETDPVVTGTGDSETLEFEYQQVAPQIEFTGVSEFTSWEEVNTAAISGSVIGAHNGTVAAAADGNVYATNTDSPLQVGDVSHLEFSPDGDYLAIQSDALHIYETDDYTKVETLEFVSAGDRKLFSWSPAGELALVDGSTPYQVKIYAEEWRVDETIDTTEIVTGLSYSPTGELGIGTQDHLTVWEGSERDRVESPDSSLDNLTWSPSGDEIAAVSGDGVVVTQYDSGELIDPTVTSVTTDSVAYYSPRGTLFVEQTGSLLEVSTDDWSTETRQQNISGFYADRSSFYTATSTEVSEYTPNYLKSVDPEIDFTGNGYPDASYDGDLGAGESATVNVGVDVLAGEHDLSVSVGGSEQVEWKYVGYTDGRTHVDTLDLNGHQYDVDSRVSSEDPVRLVMQNNITQNGNTIDLSTGDSEVEGTEINLTIRADGLSEYDNAQVYKNDAEYDNYEFDTLTIYSVTEGDSWEFNLVSNSGGIPISSGGGLVPSVSQDTVVLGGTLALVLGLLGVLYARR</sequence>
<evidence type="ECO:0000313" key="3">
    <source>
        <dbReference type="Proteomes" id="UP001224926"/>
    </source>
</evidence>